<evidence type="ECO:0000313" key="1">
    <source>
        <dbReference type="EMBL" id="PMS35737.1"/>
    </source>
</evidence>
<protein>
    <submittedName>
        <fullName evidence="1">Peptidase C39</fullName>
    </submittedName>
</protein>
<dbReference type="OrthoDB" id="8971138at2"/>
<sequence>MAVAAHADVVDSAGGRCGGCSLSQIFSVNSSSADSARWQPVDDATLASQTGKYAGSAMIDGMVLNVLSQWRLPNGASASAQGSLVVDDANRALDARVSTAARVSDFAHGNGKGAGVAVGANPGSSARGGQNVAISGVSQLTQVAGDNNVGINSALIDFNGAQAQPLAGNDAPSANAANAAGTIKSGIAFGSGGVTLALRTPTGAATQTIAPGSAHESGTIAQFVRIVGNNQAVSNQLQLSLRTQPMPAALLRQLGMLEALRNTAYMRR</sequence>
<dbReference type="AlphaFoldDB" id="A0A2N7X272"/>
<comment type="caution">
    <text evidence="1">The sequence shown here is derived from an EMBL/GenBank/DDBJ whole genome shotgun (WGS) entry which is preliminary data.</text>
</comment>
<dbReference type="STRING" id="863227.GCA_000373005_02956"/>
<reference evidence="1 2" key="1">
    <citation type="submission" date="2018-01" db="EMBL/GenBank/DDBJ databases">
        <title>Whole genome analyses suggest that Burkholderia sensu lato contains two further novel genera in the rhizoxinica-symbiotica group Mycetohabitans gen. nov., and Trinickia gen. nov.: implications for the evolution of diazotrophy and nodulation in the Burkholderiaceae.</title>
        <authorList>
            <person name="Estrada-de los Santos P."/>
            <person name="Palmer M."/>
            <person name="Chavez-Ramirez B."/>
            <person name="Beukes C."/>
            <person name="Steenkamp E.T."/>
            <person name="Hirsch A.M."/>
            <person name="Manyaka P."/>
            <person name="Maluk M."/>
            <person name="Lafos M."/>
            <person name="Crook M."/>
            <person name="Gross E."/>
            <person name="Simon M.F."/>
            <person name="Bueno dos Reis Junior F."/>
            <person name="Poole P.S."/>
            <person name="Venter S.N."/>
            <person name="James E.K."/>
        </authorList>
    </citation>
    <scope>NUCLEOTIDE SEQUENCE [LARGE SCALE GENOMIC DNA]</scope>
    <source>
        <strain evidence="1 2">JPY 581</strain>
    </source>
</reference>
<proteinExistence type="predicted"/>
<gene>
    <name evidence="1" type="ORF">C0Z20_17550</name>
</gene>
<name>A0A2N7X272_9BURK</name>
<keyword evidence="2" id="KW-1185">Reference proteome</keyword>
<organism evidence="1 2">
    <name type="scientific">Trinickia symbiotica</name>
    <dbReference type="NCBI Taxonomy" id="863227"/>
    <lineage>
        <taxon>Bacteria</taxon>
        <taxon>Pseudomonadati</taxon>
        <taxon>Pseudomonadota</taxon>
        <taxon>Betaproteobacteria</taxon>
        <taxon>Burkholderiales</taxon>
        <taxon>Burkholderiaceae</taxon>
        <taxon>Trinickia</taxon>
    </lineage>
</organism>
<evidence type="ECO:0000313" key="2">
    <source>
        <dbReference type="Proteomes" id="UP000235777"/>
    </source>
</evidence>
<accession>A0A2N7X272</accession>
<dbReference type="Proteomes" id="UP000235777">
    <property type="component" value="Unassembled WGS sequence"/>
</dbReference>
<dbReference type="EMBL" id="PNYC01000010">
    <property type="protein sequence ID" value="PMS35737.1"/>
    <property type="molecule type" value="Genomic_DNA"/>
</dbReference>